<dbReference type="InterPro" id="IPR018797">
    <property type="entry name" value="FAM98"/>
</dbReference>
<dbReference type="GeneID" id="14924032"/>
<reference evidence="3 4" key="1">
    <citation type="journal article" date="2013" name="Genome Biol.">
        <title>Genome of Acanthamoeba castellanii highlights extensive lateral gene transfer and early evolution of tyrosine kinase signaling.</title>
        <authorList>
            <person name="Clarke M."/>
            <person name="Lohan A.J."/>
            <person name="Liu B."/>
            <person name="Lagkouvardos I."/>
            <person name="Roy S."/>
            <person name="Zafar N."/>
            <person name="Bertelli C."/>
            <person name="Schilde C."/>
            <person name="Kianianmomeni A."/>
            <person name="Burglin T.R."/>
            <person name="Frech C."/>
            <person name="Turcotte B."/>
            <person name="Kopec K.O."/>
            <person name="Synnott J.M."/>
            <person name="Choo C."/>
            <person name="Paponov I."/>
            <person name="Finkler A."/>
            <person name="Soon Heng Tan C."/>
            <person name="Hutchins A.P."/>
            <person name="Weinmeier T."/>
            <person name="Rattei T."/>
            <person name="Chu J.S."/>
            <person name="Gimenez G."/>
            <person name="Irimia M."/>
            <person name="Rigden D.J."/>
            <person name="Fitzpatrick D.A."/>
            <person name="Lorenzo-Morales J."/>
            <person name="Bateman A."/>
            <person name="Chiu C.H."/>
            <person name="Tang P."/>
            <person name="Hegemann P."/>
            <person name="Fromm H."/>
            <person name="Raoult D."/>
            <person name="Greub G."/>
            <person name="Miranda-Saavedra D."/>
            <person name="Chen N."/>
            <person name="Nash P."/>
            <person name="Ginger M.L."/>
            <person name="Horn M."/>
            <person name="Schaap P."/>
            <person name="Caler L."/>
            <person name="Loftus B."/>
        </authorList>
    </citation>
    <scope>NUCLEOTIDE SEQUENCE [LARGE SCALE GENOMIC DNA]</scope>
    <source>
        <strain evidence="3 4">Neff</strain>
    </source>
</reference>
<dbReference type="KEGG" id="acan:ACA1_360980"/>
<dbReference type="OrthoDB" id="512356at2759"/>
<feature type="compositionally biased region" description="Basic and acidic residues" evidence="2">
    <location>
        <begin position="401"/>
        <end position="447"/>
    </location>
</feature>
<evidence type="ECO:0000256" key="1">
    <source>
        <dbReference type="ARBA" id="ARBA00007218"/>
    </source>
</evidence>
<dbReference type="RefSeq" id="XP_004352539.1">
    <property type="nucleotide sequence ID" value="XM_004352487.1"/>
</dbReference>
<evidence type="ECO:0000313" key="4">
    <source>
        <dbReference type="Proteomes" id="UP000011083"/>
    </source>
</evidence>
<dbReference type="EMBL" id="KB007867">
    <property type="protein sequence ID" value="ELR23062.1"/>
    <property type="molecule type" value="Genomic_DNA"/>
</dbReference>
<protein>
    <submittedName>
        <fullName evidence="3">Uncharacterized protein</fullName>
    </submittedName>
</protein>
<keyword evidence="4" id="KW-1185">Reference proteome</keyword>
<dbReference type="AlphaFoldDB" id="L8HCW0"/>
<comment type="similarity">
    <text evidence="1">Belongs to the FAM98 family.</text>
</comment>
<dbReference type="PANTHER" id="PTHR31353">
    <property type="entry name" value="FAM98"/>
    <property type="match status" value="1"/>
</dbReference>
<gene>
    <name evidence="3" type="ORF">ACA1_360980</name>
</gene>
<feature type="region of interest" description="Disordered" evidence="2">
    <location>
        <begin position="300"/>
        <end position="482"/>
    </location>
</feature>
<proteinExistence type="inferred from homology"/>
<dbReference type="PANTHER" id="PTHR31353:SF1">
    <property type="entry name" value="PROTEIN FAM98B"/>
    <property type="match status" value="1"/>
</dbReference>
<dbReference type="GO" id="GO:0072669">
    <property type="term" value="C:tRNA-splicing ligase complex"/>
    <property type="evidence" value="ECO:0007669"/>
    <property type="project" value="TreeGrafter"/>
</dbReference>
<dbReference type="VEuPathDB" id="AmoebaDB:ACA1_360980"/>
<feature type="compositionally biased region" description="Acidic residues" evidence="2">
    <location>
        <begin position="365"/>
        <end position="381"/>
    </location>
</feature>
<organism evidence="3 4">
    <name type="scientific">Acanthamoeba castellanii (strain ATCC 30010 / Neff)</name>
    <dbReference type="NCBI Taxonomy" id="1257118"/>
    <lineage>
        <taxon>Eukaryota</taxon>
        <taxon>Amoebozoa</taxon>
        <taxon>Discosea</taxon>
        <taxon>Longamoebia</taxon>
        <taxon>Centramoebida</taxon>
        <taxon>Acanthamoebidae</taxon>
        <taxon>Acanthamoeba</taxon>
    </lineage>
</organism>
<accession>L8HCW0</accession>
<name>L8HCW0_ACACF</name>
<sequence length="482" mass="55022">MALVLEEVVVKDQLMRLLHQLDFSDVTEEGELLEALQTKGATDPHYRVLCAHLASEFASWVEFLAGNDLPSPVHIPTDTAETFAQALVPLLRKEGAHKLVERFGLNGDAPLQTFTQKADLLEYFLGELLACRLMGYKRSKYQNPSVSAEKSGDLSKQFGGCIKTAFAVLKIEHVPETGEKAVRAIEEKIIQLNKTLPESYNRPLFDLSSLSPEQLSRLEQVNDGFKTEYSKRQAMIVDRFRQTLIPLFRVKGVPVEIKEGLQSNINEELAKHQKSHSCDFSTWDIVVARDDLIRQQMQRTSMRSLDDKGSEPRMKSLVVNVEVSRKGAGGRVVNKKEELPKRSRRRRKWEADDADSLPTGIDVEAGGEEEEREGEPLPEEEGTGKKEGGGEEEEGEEEEGELTREEKAERRRLTNERREMGEKRKADELLKKKTQEPKELSKQDKQFLKQQLKKEKRQQRREKKLEKTRRGQTNNRSDDEAD</sequence>
<feature type="compositionally biased region" description="Basic and acidic residues" evidence="2">
    <location>
        <begin position="304"/>
        <end position="314"/>
    </location>
</feature>
<evidence type="ECO:0000313" key="3">
    <source>
        <dbReference type="EMBL" id="ELR23062.1"/>
    </source>
</evidence>
<dbReference type="Proteomes" id="UP000011083">
    <property type="component" value="Unassembled WGS sequence"/>
</dbReference>
<dbReference type="Pfam" id="PF10239">
    <property type="entry name" value="DUF2465"/>
    <property type="match status" value="1"/>
</dbReference>
<feature type="compositionally biased region" description="Acidic residues" evidence="2">
    <location>
        <begin position="390"/>
        <end position="400"/>
    </location>
</feature>
<evidence type="ECO:0000256" key="2">
    <source>
        <dbReference type="SAM" id="MobiDB-lite"/>
    </source>
</evidence>
<dbReference type="STRING" id="1257118.L8HCW0"/>